<evidence type="ECO:0000259" key="1">
    <source>
        <dbReference type="Pfam" id="PF04168"/>
    </source>
</evidence>
<evidence type="ECO:0000313" key="3">
    <source>
        <dbReference type="Proteomes" id="UP001596303"/>
    </source>
</evidence>
<keyword evidence="3" id="KW-1185">Reference proteome</keyword>
<accession>A0ABW1SE14</accession>
<dbReference type="RefSeq" id="WP_377381529.1">
    <property type="nucleotide sequence ID" value="NZ_JBHSSW010000066.1"/>
</dbReference>
<feature type="domain" description="DUF403" evidence="1">
    <location>
        <begin position="1"/>
        <end position="313"/>
    </location>
</feature>
<sequence>MLSRVAENLFWIARSVERADNVARLIDTARRMVTLPNKTGRDLSNEWSSILIAAGASTTFQGDLDGATREQTIEHLVADPTNPSSIYNSIKNARENARAIRFGLTSEVWSSLNTAWNELPHQIASLRARKSYLADFVDWVKTTQAQYRGSVEGTMVRDDSLEFLRLGSHIERADATARILDVKYHVLLPSLGEIGGTLDQYQWVSLLQAVGVQRAYHFVTRSDVSRKGVASFLIQNEFNPRSMAYCTFRLVSSLEALGQIYGKEPPATQTARNTLQALRTVDIDAVLDKGLHEYLTDFIVGNAGLAGGIAHDFAFVPSDPVPAYEPPEDKVGRQTQIQTS</sequence>
<dbReference type="InterPro" id="IPR007296">
    <property type="entry name" value="DUF403"/>
</dbReference>
<organism evidence="2 3">
    <name type="scientific">Ponticaulis profundi</name>
    <dbReference type="NCBI Taxonomy" id="2665222"/>
    <lineage>
        <taxon>Bacteria</taxon>
        <taxon>Pseudomonadati</taxon>
        <taxon>Pseudomonadota</taxon>
        <taxon>Alphaproteobacteria</taxon>
        <taxon>Hyphomonadales</taxon>
        <taxon>Hyphomonadaceae</taxon>
        <taxon>Ponticaulis</taxon>
    </lineage>
</organism>
<proteinExistence type="predicted"/>
<dbReference type="EMBL" id="JBHSSW010000066">
    <property type="protein sequence ID" value="MFC6199910.1"/>
    <property type="molecule type" value="Genomic_DNA"/>
</dbReference>
<gene>
    <name evidence="2" type="ORF">ACFQDM_17690</name>
</gene>
<name>A0ABW1SE14_9PROT</name>
<dbReference type="Pfam" id="PF04168">
    <property type="entry name" value="Alpha-E"/>
    <property type="match status" value="1"/>
</dbReference>
<protein>
    <submittedName>
        <fullName evidence="2">Alpha-E domain-containing protein</fullName>
    </submittedName>
</protein>
<evidence type="ECO:0000313" key="2">
    <source>
        <dbReference type="EMBL" id="MFC6199910.1"/>
    </source>
</evidence>
<dbReference type="PANTHER" id="PTHR34595">
    <property type="entry name" value="BLR5612 PROTEIN"/>
    <property type="match status" value="1"/>
</dbReference>
<dbReference type="InterPro" id="IPR051680">
    <property type="entry name" value="ATP-dep_Glu-Cys_Ligase-2"/>
</dbReference>
<dbReference type="Proteomes" id="UP001596303">
    <property type="component" value="Unassembled WGS sequence"/>
</dbReference>
<dbReference type="PANTHER" id="PTHR34595:SF7">
    <property type="entry name" value="SLL1039 PROTEIN"/>
    <property type="match status" value="1"/>
</dbReference>
<comment type="caution">
    <text evidence="2">The sequence shown here is derived from an EMBL/GenBank/DDBJ whole genome shotgun (WGS) entry which is preliminary data.</text>
</comment>
<reference evidence="3" key="1">
    <citation type="journal article" date="2019" name="Int. J. Syst. Evol. Microbiol.">
        <title>The Global Catalogue of Microorganisms (GCM) 10K type strain sequencing project: providing services to taxonomists for standard genome sequencing and annotation.</title>
        <authorList>
            <consortium name="The Broad Institute Genomics Platform"/>
            <consortium name="The Broad Institute Genome Sequencing Center for Infectious Disease"/>
            <person name="Wu L."/>
            <person name="Ma J."/>
        </authorList>
    </citation>
    <scope>NUCLEOTIDE SEQUENCE [LARGE SCALE GENOMIC DNA]</scope>
    <source>
        <strain evidence="3">CGMCC-1.15741</strain>
    </source>
</reference>